<dbReference type="OrthoDB" id="3296586at2"/>
<feature type="transmembrane region" description="Helical" evidence="2">
    <location>
        <begin position="41"/>
        <end position="61"/>
    </location>
</feature>
<keyword evidence="4" id="KW-1185">Reference proteome</keyword>
<name>A0A124G9S5_9ACTN</name>
<feature type="region of interest" description="Disordered" evidence="1">
    <location>
        <begin position="136"/>
        <end position="180"/>
    </location>
</feature>
<feature type="compositionally biased region" description="Basic residues" evidence="1">
    <location>
        <begin position="137"/>
        <end position="147"/>
    </location>
</feature>
<feature type="transmembrane region" description="Helical" evidence="2">
    <location>
        <begin position="81"/>
        <end position="110"/>
    </location>
</feature>
<protein>
    <submittedName>
        <fullName evidence="3">Uncharacterized protein</fullName>
    </submittedName>
</protein>
<accession>A0A124G9S5</accession>
<evidence type="ECO:0000256" key="2">
    <source>
        <dbReference type="SAM" id="Phobius"/>
    </source>
</evidence>
<evidence type="ECO:0000256" key="1">
    <source>
        <dbReference type="SAM" id="MobiDB-lite"/>
    </source>
</evidence>
<organism evidence="3 4">
    <name type="scientific">Actinoplanes awajinensis subsp. mycoplanecinus</name>
    <dbReference type="NCBI Taxonomy" id="135947"/>
    <lineage>
        <taxon>Bacteria</taxon>
        <taxon>Bacillati</taxon>
        <taxon>Actinomycetota</taxon>
        <taxon>Actinomycetes</taxon>
        <taxon>Micromonosporales</taxon>
        <taxon>Micromonosporaceae</taxon>
        <taxon>Actinoplanes</taxon>
    </lineage>
</organism>
<evidence type="ECO:0000313" key="4">
    <source>
        <dbReference type="Proteomes" id="UP000053244"/>
    </source>
</evidence>
<reference evidence="3 4" key="1">
    <citation type="submission" date="2015-10" db="EMBL/GenBank/DDBJ databases">
        <authorList>
            <person name="Gilbert D.G."/>
        </authorList>
    </citation>
    <scope>NUCLEOTIDE SEQUENCE [LARGE SCALE GENOMIC DNA]</scope>
    <source>
        <strain evidence="3 4">NRRL B-16712</strain>
    </source>
</reference>
<dbReference type="EMBL" id="LLZH01000268">
    <property type="protein sequence ID" value="KUL30042.1"/>
    <property type="molecule type" value="Genomic_DNA"/>
</dbReference>
<keyword evidence="2" id="KW-0812">Transmembrane</keyword>
<dbReference type="RefSeq" id="WP_067696527.1">
    <property type="nucleotide sequence ID" value="NZ_LLZH01000268.1"/>
</dbReference>
<dbReference type="AlphaFoldDB" id="A0A124G9S5"/>
<comment type="caution">
    <text evidence="3">The sequence shown here is derived from an EMBL/GenBank/DDBJ whole genome shotgun (WGS) entry which is preliminary data.</text>
</comment>
<proteinExistence type="predicted"/>
<gene>
    <name evidence="3" type="ORF">ADL15_26095</name>
</gene>
<sequence>MSDDFGDPLVRFGRWALAKVWVGCIVSGGYALGRHYHWPQIFLTGAAVLGAVLLALAGSFLPVWTRQRPSGIPVVDVGLRVMVWSGLVVSVLALLIGLPAVGMVAAALLLTIAGRTFRDPFAPLLRRLRITPPVVHHSARAPRHPARAQRAQPGSPHRPRAQPGSPHRPSGAKNGSPPMK</sequence>
<keyword evidence="2" id="KW-1133">Transmembrane helix</keyword>
<feature type="transmembrane region" description="Helical" evidence="2">
    <location>
        <begin position="12"/>
        <end position="32"/>
    </location>
</feature>
<evidence type="ECO:0000313" key="3">
    <source>
        <dbReference type="EMBL" id="KUL30042.1"/>
    </source>
</evidence>
<dbReference type="Proteomes" id="UP000053244">
    <property type="component" value="Unassembled WGS sequence"/>
</dbReference>
<keyword evidence="2" id="KW-0472">Membrane</keyword>